<dbReference type="CDD" id="cd16919">
    <property type="entry name" value="HATPase_CckA-like"/>
    <property type="match status" value="1"/>
</dbReference>
<dbReference type="Gene3D" id="3.40.50.2300">
    <property type="match status" value="1"/>
</dbReference>
<dbReference type="PRINTS" id="PR00344">
    <property type="entry name" value="BCTRLSENSOR"/>
</dbReference>
<evidence type="ECO:0000256" key="1">
    <source>
        <dbReference type="ARBA" id="ARBA00000085"/>
    </source>
</evidence>
<dbReference type="Gene3D" id="1.10.287.130">
    <property type="match status" value="1"/>
</dbReference>
<dbReference type="InterPro" id="IPR005467">
    <property type="entry name" value="His_kinase_dom"/>
</dbReference>
<dbReference type="PROSITE" id="PS50112">
    <property type="entry name" value="PAS"/>
    <property type="match status" value="2"/>
</dbReference>
<evidence type="ECO:0000256" key="3">
    <source>
        <dbReference type="ARBA" id="ARBA00022553"/>
    </source>
</evidence>
<dbReference type="InterPro" id="IPR001789">
    <property type="entry name" value="Sig_transdc_resp-reg_receiver"/>
</dbReference>
<dbReference type="InterPro" id="IPR013655">
    <property type="entry name" value="PAS_fold_3"/>
</dbReference>
<dbReference type="Gene3D" id="3.30.450.20">
    <property type="entry name" value="PAS domain"/>
    <property type="match status" value="3"/>
</dbReference>
<dbReference type="InterPro" id="IPR003594">
    <property type="entry name" value="HATPase_dom"/>
</dbReference>
<dbReference type="eggNOG" id="COG4191">
    <property type="taxonomic scope" value="Bacteria"/>
</dbReference>
<accession>A0A1L7ADT4</accession>
<feature type="domain" description="PAS" evidence="7">
    <location>
        <begin position="45"/>
        <end position="95"/>
    </location>
</feature>
<dbReference type="AlphaFoldDB" id="A0A1L7ADT4"/>
<feature type="modified residue" description="4-aspartylphosphate" evidence="4">
    <location>
        <position position="735"/>
    </location>
</feature>
<evidence type="ECO:0000256" key="2">
    <source>
        <dbReference type="ARBA" id="ARBA00012438"/>
    </source>
</evidence>
<dbReference type="InterPro" id="IPR001610">
    <property type="entry name" value="PAC"/>
</dbReference>
<dbReference type="Pfam" id="PF00072">
    <property type="entry name" value="Response_reg"/>
    <property type="match status" value="1"/>
</dbReference>
<feature type="domain" description="Response regulatory" evidence="6">
    <location>
        <begin position="683"/>
        <end position="801"/>
    </location>
</feature>
<dbReference type="PROSITE" id="PS50110">
    <property type="entry name" value="RESPONSE_REGULATORY"/>
    <property type="match status" value="1"/>
</dbReference>
<dbReference type="SMART" id="SM00388">
    <property type="entry name" value="HisKA"/>
    <property type="match status" value="1"/>
</dbReference>
<dbReference type="SUPFAM" id="SSF55874">
    <property type="entry name" value="ATPase domain of HSP90 chaperone/DNA topoisomerase II/histidine kinase"/>
    <property type="match status" value="1"/>
</dbReference>
<dbReference type="SMART" id="SM00387">
    <property type="entry name" value="HATPase_c"/>
    <property type="match status" value="1"/>
</dbReference>
<dbReference type="InterPro" id="IPR004358">
    <property type="entry name" value="Sig_transdc_His_kin-like_C"/>
</dbReference>
<evidence type="ECO:0000256" key="4">
    <source>
        <dbReference type="PROSITE-ProRule" id="PRU00169"/>
    </source>
</evidence>
<dbReference type="InterPro" id="IPR035965">
    <property type="entry name" value="PAS-like_dom_sf"/>
</dbReference>
<dbReference type="Pfam" id="PF08447">
    <property type="entry name" value="PAS_3"/>
    <property type="match status" value="2"/>
</dbReference>
<evidence type="ECO:0000259" key="7">
    <source>
        <dbReference type="PROSITE" id="PS50112"/>
    </source>
</evidence>
<reference evidence="9 10" key="1">
    <citation type="submission" date="2016-05" db="EMBL/GenBank/DDBJ databases">
        <title>Complete Genome and Methylome Analysis of Psychrotrophic Bacterial Isolates from Antarctic Lake Untersee.</title>
        <authorList>
            <person name="Fomenkov A."/>
            <person name="Akimov V.N."/>
            <person name="Vasilyeva L.V."/>
            <person name="Andersen D."/>
            <person name="Vincze T."/>
            <person name="Roberts R.J."/>
        </authorList>
    </citation>
    <scope>NUCLEOTIDE SEQUENCE [LARGE SCALE GENOMIC DNA]</scope>
    <source>
        <strain evidence="9 10">U14-5</strain>
    </source>
</reference>
<dbReference type="SUPFAM" id="SSF55785">
    <property type="entry name" value="PYP-like sensor domain (PAS domain)"/>
    <property type="match status" value="3"/>
</dbReference>
<evidence type="ECO:0000259" key="6">
    <source>
        <dbReference type="PROSITE" id="PS50110"/>
    </source>
</evidence>
<dbReference type="Pfam" id="PF00512">
    <property type="entry name" value="HisKA"/>
    <property type="match status" value="1"/>
</dbReference>
<dbReference type="InterPro" id="IPR011006">
    <property type="entry name" value="CheY-like_superfamily"/>
</dbReference>
<dbReference type="SMART" id="SM00091">
    <property type="entry name" value="PAS"/>
    <property type="match status" value="3"/>
</dbReference>
<dbReference type="SUPFAM" id="SSF47384">
    <property type="entry name" value="Homodimeric domain of signal transducing histidine kinase"/>
    <property type="match status" value="1"/>
</dbReference>
<dbReference type="PANTHER" id="PTHR43065:SF42">
    <property type="entry name" value="TWO-COMPONENT SENSOR PPRA"/>
    <property type="match status" value="1"/>
</dbReference>
<dbReference type="NCBIfam" id="TIGR00229">
    <property type="entry name" value="sensory_box"/>
    <property type="match status" value="3"/>
</dbReference>
<feature type="domain" description="PAC" evidence="8">
    <location>
        <begin position="96"/>
        <end position="150"/>
    </location>
</feature>
<organism evidence="9 10">
    <name type="scientific">Roseomonas gilardii</name>
    <dbReference type="NCBI Taxonomy" id="257708"/>
    <lineage>
        <taxon>Bacteria</taxon>
        <taxon>Pseudomonadati</taxon>
        <taxon>Pseudomonadota</taxon>
        <taxon>Alphaproteobacteria</taxon>
        <taxon>Acetobacterales</taxon>
        <taxon>Roseomonadaceae</taxon>
        <taxon>Roseomonas</taxon>
    </lineage>
</organism>
<dbReference type="EMBL" id="CP015583">
    <property type="protein sequence ID" value="APT56957.1"/>
    <property type="molecule type" value="Genomic_DNA"/>
</dbReference>
<gene>
    <name evidence="9" type="ORF">RGI145_07460</name>
</gene>
<proteinExistence type="predicted"/>
<evidence type="ECO:0000259" key="8">
    <source>
        <dbReference type="PROSITE" id="PS50113"/>
    </source>
</evidence>
<sequence length="807" mass="88635">MERLERWERDTGSALASDFSDPGLPFLVVAGYSPAPMVLTDPARADNPIVFANAAFLQMTGYAGWEVLGRNCRFLQGPATDRATVAALRDALEGARDITVELLNYRRDGTPFRNEVRIGPLRDAQGQVRYFLATLHDVTVARDVMRVERALRVSEAGARLAVEASGLGTWDLDVASGVLHWNVACCVMFGLPPDDARSLTYEDSFLAALHPRMRARVRKEMEDSFSPAGSGRLTTEFRIVGLLDRRERWLSLTGQSFFEEGRCVRFVGVVSDTTARKREEEALLRSREKLEARVEQSSRDLHRIWQYSQDIMVVIRQGDLTAEAVNPAWERVLGWPAEPPSGTGILGFVHPQDLALTRVQLARLADGQGVEHFENRIRHRDGSYRRISWNVVPDGEFLHAVGRDVTVERRQDDILRRTEAQLRQSQKMEAIGQLTGGVAHDFNNLLQVVLGNLDILQRSLPAEAGRLRRSAENAASGARRAAVLTQRLLAFSRRQPLAPRALQVNGLVEGMSDLLARTLGETISIRTALAPDLWRVEADPGQLENALLNLAVNARDAMPGGGRLAIETENLTLTEAITLRGEEMGPGQYVVVSVTDTGTGMDQEVIGRVFEPFFTTKPVGQGTGLGLSMTYGFVRQSGGHVRIYSEPGLGTTVRIYLPRLVSAEEEAPPEAEPAPAARARQESILVVEDDADVRSYSVEVLSELGYQVIEAEDGPGTLRLLEDSPSLVPDLLFSDVVLPNGMNGAELAARARLLRPGMKVLFTSGYARDALTHHGRLDAGVEVIGKPFTFAELAARVRGVLDGPPGR</sequence>
<protein>
    <recommendedName>
        <fullName evidence="2">histidine kinase</fullName>
        <ecNumber evidence="2">2.7.13.3</ecNumber>
    </recommendedName>
</protein>
<dbReference type="Gene3D" id="3.30.565.10">
    <property type="entry name" value="Histidine kinase-like ATPase, C-terminal domain"/>
    <property type="match status" value="1"/>
</dbReference>
<feature type="domain" description="PAC" evidence="8">
    <location>
        <begin position="233"/>
        <end position="285"/>
    </location>
</feature>
<dbReference type="Pfam" id="PF02518">
    <property type="entry name" value="HATPase_c"/>
    <property type="match status" value="1"/>
</dbReference>
<name>A0A1L7ADT4_9PROT</name>
<dbReference type="RefSeq" id="WP_075797872.1">
    <property type="nucleotide sequence ID" value="NZ_CP015583.1"/>
</dbReference>
<dbReference type="PROSITE" id="PS50109">
    <property type="entry name" value="HIS_KIN"/>
    <property type="match status" value="1"/>
</dbReference>
<dbReference type="GO" id="GO:0000155">
    <property type="term" value="F:phosphorelay sensor kinase activity"/>
    <property type="evidence" value="ECO:0007669"/>
    <property type="project" value="InterPro"/>
</dbReference>
<dbReference type="KEGG" id="rgi:RGI145_07460"/>
<evidence type="ECO:0000313" key="10">
    <source>
        <dbReference type="Proteomes" id="UP000185494"/>
    </source>
</evidence>
<dbReference type="STRING" id="257708.RGI145_07460"/>
<dbReference type="PANTHER" id="PTHR43065">
    <property type="entry name" value="SENSOR HISTIDINE KINASE"/>
    <property type="match status" value="1"/>
</dbReference>
<feature type="domain" description="PAS" evidence="7">
    <location>
        <begin position="154"/>
        <end position="228"/>
    </location>
</feature>
<dbReference type="InterPro" id="IPR036890">
    <property type="entry name" value="HATPase_C_sf"/>
</dbReference>
<dbReference type="EC" id="2.7.13.3" evidence="2"/>
<dbReference type="InterPro" id="IPR000700">
    <property type="entry name" value="PAS-assoc_C"/>
</dbReference>
<evidence type="ECO:0000313" key="9">
    <source>
        <dbReference type="EMBL" id="APT56957.1"/>
    </source>
</evidence>
<dbReference type="SMART" id="SM00448">
    <property type="entry name" value="REC"/>
    <property type="match status" value="1"/>
</dbReference>
<dbReference type="SMART" id="SM00086">
    <property type="entry name" value="PAC"/>
    <property type="match status" value="3"/>
</dbReference>
<dbReference type="SUPFAM" id="SSF52172">
    <property type="entry name" value="CheY-like"/>
    <property type="match status" value="1"/>
</dbReference>
<dbReference type="Pfam" id="PF13426">
    <property type="entry name" value="PAS_9"/>
    <property type="match status" value="1"/>
</dbReference>
<dbReference type="InterPro" id="IPR036097">
    <property type="entry name" value="HisK_dim/P_sf"/>
</dbReference>
<dbReference type="CDD" id="cd00130">
    <property type="entry name" value="PAS"/>
    <property type="match status" value="3"/>
</dbReference>
<dbReference type="Proteomes" id="UP000185494">
    <property type="component" value="Chromosome 1"/>
</dbReference>
<comment type="catalytic activity">
    <reaction evidence="1">
        <text>ATP + protein L-histidine = ADP + protein N-phospho-L-histidine.</text>
        <dbReference type="EC" id="2.7.13.3"/>
    </reaction>
</comment>
<evidence type="ECO:0000259" key="5">
    <source>
        <dbReference type="PROSITE" id="PS50109"/>
    </source>
</evidence>
<keyword evidence="3 4" id="KW-0597">Phosphoprotein</keyword>
<feature type="domain" description="Histidine kinase" evidence="5">
    <location>
        <begin position="437"/>
        <end position="661"/>
    </location>
</feature>
<dbReference type="InterPro" id="IPR000014">
    <property type="entry name" value="PAS"/>
</dbReference>
<dbReference type="InterPro" id="IPR003661">
    <property type="entry name" value="HisK_dim/P_dom"/>
</dbReference>
<dbReference type="PROSITE" id="PS50113">
    <property type="entry name" value="PAC"/>
    <property type="match status" value="2"/>
</dbReference>